<evidence type="ECO:0000313" key="4">
    <source>
        <dbReference type="WBParaSite" id="SMUV_0000748701-mRNA-1"/>
    </source>
</evidence>
<keyword evidence="2" id="KW-0732">Signal</keyword>
<evidence type="ECO:0000256" key="1">
    <source>
        <dbReference type="SAM" id="Coils"/>
    </source>
</evidence>
<organism evidence="3 4">
    <name type="scientific">Syphacia muris</name>
    <dbReference type="NCBI Taxonomy" id="451379"/>
    <lineage>
        <taxon>Eukaryota</taxon>
        <taxon>Metazoa</taxon>
        <taxon>Ecdysozoa</taxon>
        <taxon>Nematoda</taxon>
        <taxon>Chromadorea</taxon>
        <taxon>Rhabditida</taxon>
        <taxon>Spirurina</taxon>
        <taxon>Oxyuridomorpha</taxon>
        <taxon>Oxyuroidea</taxon>
        <taxon>Oxyuridae</taxon>
        <taxon>Syphacia</taxon>
    </lineage>
</organism>
<reference evidence="4" key="1">
    <citation type="submission" date="2017-02" db="UniProtKB">
        <authorList>
            <consortium name="WormBaseParasite"/>
        </authorList>
    </citation>
    <scope>IDENTIFICATION</scope>
</reference>
<keyword evidence="3" id="KW-1185">Reference proteome</keyword>
<accession>A0A0N5ARU4</accession>
<proteinExistence type="predicted"/>
<sequence>MKLLSFLILIVLLNYCQCKKADQSSENEDESSKQKTEINPVIDKLAVNLAGAFVKSIFPEIERSTKPPEVSNPGGSINIADVRRSPGIFDLTSSGQNGLYSSLQNPFPNIGAVPGLSNYASGVAPYRTDLPASYVYPFAQPGQIITLPNGGQPFGLGRESLSSFSTQGLPGIPLQSKISIPENIDAINQYRKEQYLAELQRHQNELDQYTAKQMEYLDQQRKYQQSMLDHQAGAALLMQEQQQNLLNKRMKLMSYGESPEELQVAPEEEFDDGILDQQTGGSVLQNAKNKNPFKQFASRTELEATFPEKNDQEPLATDEYLRNFFKENYDIDINKSMDGEQLTPEERNTLRELKEYLISEAKGDGIKVGALETLRKYKNKSKQVSKPRKDEIQNLFKNNNEEFEKSEACDKCKPLQLQRLFGAWTQIYGNPTALKRIYSTVLSLQSISLKTDLVTTSLTSRKASCVGFQVCLVKAGPEDQGKYEYIILAETDGSDRCRSYHIFARDINQFKKQYYDTIADFMKREVIEMNILPVAGLPRPHYCQLNFRV</sequence>
<name>A0A0N5ARU4_9BILA</name>
<protein>
    <submittedName>
        <fullName evidence="4">Uncharacterized protein</fullName>
    </submittedName>
</protein>
<keyword evidence="1" id="KW-0175">Coiled coil</keyword>
<evidence type="ECO:0000256" key="2">
    <source>
        <dbReference type="SAM" id="SignalP"/>
    </source>
</evidence>
<feature type="coiled-coil region" evidence="1">
    <location>
        <begin position="192"/>
        <end position="219"/>
    </location>
</feature>
<evidence type="ECO:0000313" key="3">
    <source>
        <dbReference type="Proteomes" id="UP000046393"/>
    </source>
</evidence>
<dbReference type="AlphaFoldDB" id="A0A0N5ARU4"/>
<feature type="signal peptide" evidence="2">
    <location>
        <begin position="1"/>
        <end position="18"/>
    </location>
</feature>
<dbReference type="STRING" id="451379.A0A0N5ARU4"/>
<feature type="chain" id="PRO_5005893359" evidence="2">
    <location>
        <begin position="19"/>
        <end position="549"/>
    </location>
</feature>
<dbReference type="WBParaSite" id="SMUV_0000748701-mRNA-1">
    <property type="protein sequence ID" value="SMUV_0000748701-mRNA-1"/>
    <property type="gene ID" value="SMUV_0000748701"/>
</dbReference>
<dbReference type="Proteomes" id="UP000046393">
    <property type="component" value="Unplaced"/>
</dbReference>